<reference evidence="4" key="1">
    <citation type="submission" date="2019-08" db="EMBL/GenBank/DDBJ databases">
        <authorList>
            <person name="Kucharzyk K."/>
            <person name="Murdoch R.W."/>
            <person name="Higgins S."/>
            <person name="Loffler F."/>
        </authorList>
    </citation>
    <scope>NUCLEOTIDE SEQUENCE</scope>
</reference>
<feature type="domain" description="Flagellar basal-body/hook protein C-terminal" evidence="2">
    <location>
        <begin position="160"/>
        <end position="203"/>
    </location>
</feature>
<dbReference type="Pfam" id="PF06429">
    <property type="entry name" value="Flg_bbr_C"/>
    <property type="match status" value="1"/>
</dbReference>
<dbReference type="NCBIfam" id="TIGR03506">
    <property type="entry name" value="FlgEFG_subfam"/>
    <property type="match status" value="1"/>
</dbReference>
<dbReference type="InterPro" id="IPR020013">
    <property type="entry name" value="Flagellar_FlgE/F/G"/>
</dbReference>
<comment type="similarity">
    <text evidence="1">Belongs to the flagella basal body rod proteins family.</text>
</comment>
<evidence type="ECO:0000259" key="2">
    <source>
        <dbReference type="Pfam" id="PF06429"/>
    </source>
</evidence>
<evidence type="ECO:0000256" key="1">
    <source>
        <dbReference type="ARBA" id="ARBA00009677"/>
    </source>
</evidence>
<dbReference type="EMBL" id="VSSQ01032396">
    <property type="protein sequence ID" value="MPM83644.1"/>
    <property type="molecule type" value="Genomic_DNA"/>
</dbReference>
<dbReference type="InterPro" id="IPR053967">
    <property type="entry name" value="LlgE_F_G-like_D1"/>
</dbReference>
<dbReference type="InterPro" id="IPR037925">
    <property type="entry name" value="FlgE/F/G-like"/>
</dbReference>
<comment type="caution">
    <text evidence="4">The sequence shown here is derived from an EMBL/GenBank/DDBJ whole genome shotgun (WGS) entry which is preliminary data.</text>
</comment>
<dbReference type="Pfam" id="PF22692">
    <property type="entry name" value="LlgE_F_G_D1"/>
    <property type="match status" value="1"/>
</dbReference>
<organism evidence="4">
    <name type="scientific">bioreactor metagenome</name>
    <dbReference type="NCBI Taxonomy" id="1076179"/>
    <lineage>
        <taxon>unclassified sequences</taxon>
        <taxon>metagenomes</taxon>
        <taxon>ecological metagenomes</taxon>
    </lineage>
</organism>
<dbReference type="SUPFAM" id="SSF117143">
    <property type="entry name" value="Flagellar hook protein flgE"/>
    <property type="match status" value="1"/>
</dbReference>
<proteinExistence type="inferred from homology"/>
<name>A0A645D2X4_9ZZZZ</name>
<dbReference type="GO" id="GO:0071978">
    <property type="term" value="P:bacterial-type flagellum-dependent swarming motility"/>
    <property type="evidence" value="ECO:0007669"/>
    <property type="project" value="TreeGrafter"/>
</dbReference>
<dbReference type="AlphaFoldDB" id="A0A645D2X4"/>
<accession>A0A645D2X4</accession>
<dbReference type="GO" id="GO:0009288">
    <property type="term" value="C:bacterial-type flagellum"/>
    <property type="evidence" value="ECO:0007669"/>
    <property type="project" value="TreeGrafter"/>
</dbReference>
<feature type="domain" description="Flagellar hook protein FlgE/F/G-like D1" evidence="3">
    <location>
        <begin position="53"/>
        <end position="117"/>
    </location>
</feature>
<dbReference type="InterPro" id="IPR010930">
    <property type="entry name" value="Flg_bb/hook_C_dom"/>
</dbReference>
<sequence>MTTSAFNEFVTYRISNGKKTEIGSLTHGCIADSAYSLITQGTLDQTGRALDFAITGDGFFKVSDASGNEGLTRDGNFYVNADGYLTASSGAFVMGKQGRINIGSADGISVSEQGEIMSDGKYMDILDIISPEDITALQKRQDGTYSYAGNDAGFGGKVIQGSLELSNVNIISEMTSMIEASRAFQSCSQAVKIIDQMNQKTVNEIGRV</sequence>
<dbReference type="PANTHER" id="PTHR30435:SF19">
    <property type="entry name" value="FLAGELLAR BASAL-BODY ROD PROTEIN FLGG"/>
    <property type="match status" value="1"/>
</dbReference>
<dbReference type="PANTHER" id="PTHR30435">
    <property type="entry name" value="FLAGELLAR PROTEIN"/>
    <property type="match status" value="1"/>
</dbReference>
<gene>
    <name evidence="4" type="ORF">SDC9_130713</name>
</gene>
<protein>
    <submittedName>
        <fullName evidence="4">Uncharacterized protein</fullName>
    </submittedName>
</protein>
<evidence type="ECO:0000259" key="3">
    <source>
        <dbReference type="Pfam" id="PF22692"/>
    </source>
</evidence>
<evidence type="ECO:0000313" key="4">
    <source>
        <dbReference type="EMBL" id="MPM83644.1"/>
    </source>
</evidence>